<dbReference type="WBParaSite" id="SBAD_0000602701-mRNA-1">
    <property type="protein sequence ID" value="SBAD_0000602701-mRNA-1"/>
    <property type="gene ID" value="SBAD_0000602701"/>
</dbReference>
<evidence type="ECO:0000256" key="3">
    <source>
        <dbReference type="ARBA" id="ARBA00022692"/>
    </source>
</evidence>
<dbReference type="Pfam" id="PF04511">
    <property type="entry name" value="DER1"/>
    <property type="match status" value="1"/>
</dbReference>
<feature type="transmembrane region" description="Helical" evidence="7">
    <location>
        <begin position="19"/>
        <end position="40"/>
    </location>
</feature>
<keyword evidence="4 7" id="KW-0256">Endoplasmic reticulum</keyword>
<dbReference type="InterPro" id="IPR007599">
    <property type="entry name" value="DER1"/>
</dbReference>
<keyword evidence="9" id="KW-1185">Reference proteome</keyword>
<sequence length="207" mass="24079">MADSDLAAWFQRIPHITKYWFTGSVVLPLAARFGLVNPYYLILVYELIKKFQLWRPVTALFYYPITPQTGFQYLIMIYFLYSYSLRLETGIFDGRPADYLCMLLFNWAAIVLIALFVNLHVLLEPMVLSVLYVWCQANKDVVVQFWFGTQFKAMYLPWVLAVFNMILHGGIANELTGIVVGHLYFFLAFKYPQEFGGPSLLHTPQFL</sequence>
<comment type="similarity">
    <text evidence="2 7">Belongs to the derlin family.</text>
</comment>
<protein>
    <recommendedName>
        <fullName evidence="7">Derlin</fullName>
    </recommendedName>
</protein>
<gene>
    <name evidence="8" type="ORF">SBAD_LOCUS5797</name>
</gene>
<comment type="function">
    <text evidence="7">May be involved in the degradation of misfolded endoplasmic reticulum (ER) luminal proteins.</text>
</comment>
<evidence type="ECO:0000313" key="10">
    <source>
        <dbReference type="WBParaSite" id="SBAD_0000602701-mRNA-1"/>
    </source>
</evidence>
<evidence type="ECO:0000256" key="6">
    <source>
        <dbReference type="ARBA" id="ARBA00023136"/>
    </source>
</evidence>
<dbReference type="PANTHER" id="PTHR11009">
    <property type="entry name" value="DER1-LIKE PROTEIN, DERLIN"/>
    <property type="match status" value="1"/>
</dbReference>
<keyword evidence="6 7" id="KW-0472">Membrane</keyword>
<proteinExistence type="inferred from homology"/>
<dbReference type="GO" id="GO:0006950">
    <property type="term" value="P:response to stress"/>
    <property type="evidence" value="ECO:0007669"/>
    <property type="project" value="UniProtKB-ARBA"/>
</dbReference>
<reference evidence="8 9" key="2">
    <citation type="submission" date="2018-11" db="EMBL/GenBank/DDBJ databases">
        <authorList>
            <consortium name="Pathogen Informatics"/>
        </authorList>
    </citation>
    <scope>NUCLEOTIDE SEQUENCE [LARGE SCALE GENOMIC DNA]</scope>
</reference>
<dbReference type="OrthoDB" id="19102at2759"/>
<comment type="subcellular location">
    <subcellularLocation>
        <location evidence="1 7">Endoplasmic reticulum membrane</location>
        <topology evidence="1 7">Multi-pass membrane protein</topology>
    </subcellularLocation>
</comment>
<name>A0A183IQA0_9BILA</name>
<evidence type="ECO:0000313" key="9">
    <source>
        <dbReference type="Proteomes" id="UP000270296"/>
    </source>
</evidence>
<feature type="transmembrane region" description="Helical" evidence="7">
    <location>
        <begin position="155"/>
        <end position="187"/>
    </location>
</feature>
<dbReference type="AlphaFoldDB" id="A0A183IQA0"/>
<evidence type="ECO:0000313" key="8">
    <source>
        <dbReference type="EMBL" id="VDP08330.1"/>
    </source>
</evidence>
<evidence type="ECO:0000256" key="5">
    <source>
        <dbReference type="ARBA" id="ARBA00022989"/>
    </source>
</evidence>
<keyword evidence="5 7" id="KW-1133">Transmembrane helix</keyword>
<evidence type="ECO:0000256" key="2">
    <source>
        <dbReference type="ARBA" id="ARBA00008917"/>
    </source>
</evidence>
<dbReference type="EMBL" id="UZAM01009255">
    <property type="protein sequence ID" value="VDP08330.1"/>
    <property type="molecule type" value="Genomic_DNA"/>
</dbReference>
<evidence type="ECO:0000256" key="7">
    <source>
        <dbReference type="RuleBase" id="RU363059"/>
    </source>
</evidence>
<accession>A0A183IQA0</accession>
<keyword evidence="3 7" id="KW-0812">Transmembrane</keyword>
<dbReference type="SUPFAM" id="SSF144091">
    <property type="entry name" value="Rhomboid-like"/>
    <property type="match status" value="1"/>
</dbReference>
<reference evidence="10" key="1">
    <citation type="submission" date="2016-06" db="UniProtKB">
        <authorList>
            <consortium name="WormBaseParasite"/>
        </authorList>
    </citation>
    <scope>IDENTIFICATION</scope>
</reference>
<dbReference type="GO" id="GO:0005789">
    <property type="term" value="C:endoplasmic reticulum membrane"/>
    <property type="evidence" value="ECO:0007669"/>
    <property type="project" value="UniProtKB-SubCell"/>
</dbReference>
<dbReference type="Proteomes" id="UP000270296">
    <property type="component" value="Unassembled WGS sequence"/>
</dbReference>
<feature type="transmembrane region" description="Helical" evidence="7">
    <location>
        <begin position="60"/>
        <end position="81"/>
    </location>
</feature>
<feature type="transmembrane region" description="Helical" evidence="7">
    <location>
        <begin position="102"/>
        <end position="123"/>
    </location>
</feature>
<organism evidence="10">
    <name type="scientific">Soboliphyme baturini</name>
    <dbReference type="NCBI Taxonomy" id="241478"/>
    <lineage>
        <taxon>Eukaryota</taxon>
        <taxon>Metazoa</taxon>
        <taxon>Ecdysozoa</taxon>
        <taxon>Nematoda</taxon>
        <taxon>Enoplea</taxon>
        <taxon>Dorylaimia</taxon>
        <taxon>Dioctophymatida</taxon>
        <taxon>Dioctophymatoidea</taxon>
        <taxon>Soboliphymatidae</taxon>
        <taxon>Soboliphyme</taxon>
    </lineage>
</organism>
<evidence type="ECO:0000256" key="4">
    <source>
        <dbReference type="ARBA" id="ARBA00022824"/>
    </source>
</evidence>
<evidence type="ECO:0000256" key="1">
    <source>
        <dbReference type="ARBA" id="ARBA00004477"/>
    </source>
</evidence>
<dbReference type="InterPro" id="IPR035952">
    <property type="entry name" value="Rhomboid-like_sf"/>
</dbReference>